<dbReference type="AlphaFoldDB" id="A0A937XC61"/>
<evidence type="ECO:0000313" key="2">
    <source>
        <dbReference type="EMBL" id="MBM3317889.1"/>
    </source>
</evidence>
<dbReference type="Proteomes" id="UP000748308">
    <property type="component" value="Unassembled WGS sequence"/>
</dbReference>
<evidence type="ECO:0000313" key="3">
    <source>
        <dbReference type="Proteomes" id="UP000748308"/>
    </source>
</evidence>
<sequence length="164" mass="18648">MRLEQLPIWPRGGGRRVNPSPRRPDGERGATAGSPVLRRLWQSTRGQWKRFALLAVGVYSLYSLLLSPHGWLRLAALKSQVQRREAACQMLRASRDSLDLVLAELDRGGGYILERRAREEFGFLRSNERAYILPRDAEDDRCIGEAAAYGAETFSQRALRLARR</sequence>
<protein>
    <submittedName>
        <fullName evidence="2">Septum formation initiator family protein</fullName>
    </submittedName>
</protein>
<name>A0A937XC61_UNCEI</name>
<organism evidence="2 3">
    <name type="scientific">Eiseniibacteriota bacterium</name>
    <dbReference type="NCBI Taxonomy" id="2212470"/>
    <lineage>
        <taxon>Bacteria</taxon>
        <taxon>Candidatus Eiseniibacteriota</taxon>
    </lineage>
</organism>
<accession>A0A937XC61</accession>
<gene>
    <name evidence="2" type="ORF">FJY75_08545</name>
</gene>
<dbReference type="Pfam" id="PF04977">
    <property type="entry name" value="DivIC"/>
    <property type="match status" value="1"/>
</dbReference>
<evidence type="ECO:0000256" key="1">
    <source>
        <dbReference type="SAM" id="MobiDB-lite"/>
    </source>
</evidence>
<dbReference type="EMBL" id="VGIY01000211">
    <property type="protein sequence ID" value="MBM3317889.1"/>
    <property type="molecule type" value="Genomic_DNA"/>
</dbReference>
<reference evidence="2" key="1">
    <citation type="submission" date="2019-03" db="EMBL/GenBank/DDBJ databases">
        <title>Lake Tanganyika Metagenome-Assembled Genomes (MAGs).</title>
        <authorList>
            <person name="Tran P."/>
        </authorList>
    </citation>
    <scope>NUCLEOTIDE SEQUENCE</scope>
    <source>
        <strain evidence="2">M_DeepCast_400m_m2_100</strain>
    </source>
</reference>
<comment type="caution">
    <text evidence="2">The sequence shown here is derived from an EMBL/GenBank/DDBJ whole genome shotgun (WGS) entry which is preliminary data.</text>
</comment>
<feature type="region of interest" description="Disordered" evidence="1">
    <location>
        <begin position="1"/>
        <end position="31"/>
    </location>
</feature>
<proteinExistence type="predicted"/>
<dbReference type="InterPro" id="IPR007060">
    <property type="entry name" value="FtsL/DivIC"/>
</dbReference>